<evidence type="ECO:0000256" key="2">
    <source>
        <dbReference type="ARBA" id="ARBA00022737"/>
    </source>
</evidence>
<evidence type="ECO:0000313" key="5">
    <source>
        <dbReference type="Proteomes" id="UP000694865"/>
    </source>
</evidence>
<name>A0ABM0GXS0_SACKO</name>
<dbReference type="InterPro" id="IPR018247">
    <property type="entry name" value="EF_Hand_1_Ca_BS"/>
</dbReference>
<protein>
    <submittedName>
        <fullName evidence="6">Calcyphosin-like protein-like</fullName>
    </submittedName>
</protein>
<dbReference type="SMART" id="SM00054">
    <property type="entry name" value="EFh"/>
    <property type="match status" value="3"/>
</dbReference>
<dbReference type="Gene3D" id="1.10.238.10">
    <property type="entry name" value="EF-hand"/>
    <property type="match status" value="2"/>
</dbReference>
<dbReference type="PROSITE" id="PS50222">
    <property type="entry name" value="EF_HAND_2"/>
    <property type="match status" value="3"/>
</dbReference>
<dbReference type="RefSeq" id="XP_002739710.1">
    <property type="nucleotide sequence ID" value="XM_002739664.2"/>
</dbReference>
<dbReference type="CDD" id="cd00051">
    <property type="entry name" value="EFh"/>
    <property type="match status" value="1"/>
</dbReference>
<dbReference type="SUPFAM" id="SSF47473">
    <property type="entry name" value="EF-hand"/>
    <property type="match status" value="1"/>
</dbReference>
<feature type="non-terminal residue" evidence="6">
    <location>
        <position position="1"/>
    </location>
</feature>
<dbReference type="GeneID" id="100368047"/>
<dbReference type="InterPro" id="IPR011992">
    <property type="entry name" value="EF-hand-dom_pair"/>
</dbReference>
<dbReference type="Proteomes" id="UP000694865">
    <property type="component" value="Unplaced"/>
</dbReference>
<keyword evidence="3" id="KW-0106">Calcium</keyword>
<gene>
    <name evidence="6" type="primary">LOC100368047</name>
</gene>
<dbReference type="InterPro" id="IPR002048">
    <property type="entry name" value="EF_hand_dom"/>
</dbReference>
<evidence type="ECO:0000259" key="4">
    <source>
        <dbReference type="PROSITE" id="PS50222"/>
    </source>
</evidence>
<organism evidence="5 6">
    <name type="scientific">Saccoglossus kowalevskii</name>
    <name type="common">Acorn worm</name>
    <dbReference type="NCBI Taxonomy" id="10224"/>
    <lineage>
        <taxon>Eukaryota</taxon>
        <taxon>Metazoa</taxon>
        <taxon>Hemichordata</taxon>
        <taxon>Enteropneusta</taxon>
        <taxon>Harrimaniidae</taxon>
        <taxon>Saccoglossus</taxon>
    </lineage>
</organism>
<evidence type="ECO:0000256" key="1">
    <source>
        <dbReference type="ARBA" id="ARBA00022723"/>
    </source>
</evidence>
<dbReference type="PANTHER" id="PTHR34524:SF6">
    <property type="entry name" value="CALCYPHOSINE LIKE"/>
    <property type="match status" value="1"/>
</dbReference>
<feature type="domain" description="EF-hand" evidence="4">
    <location>
        <begin position="1"/>
        <end position="28"/>
    </location>
</feature>
<feature type="domain" description="EF-hand" evidence="4">
    <location>
        <begin position="29"/>
        <end position="64"/>
    </location>
</feature>
<dbReference type="Pfam" id="PF13499">
    <property type="entry name" value="EF-hand_7"/>
    <property type="match status" value="1"/>
</dbReference>
<keyword evidence="1" id="KW-0479">Metal-binding</keyword>
<dbReference type="PANTHER" id="PTHR34524">
    <property type="entry name" value="CALCYPHOSIN"/>
    <property type="match status" value="1"/>
</dbReference>
<dbReference type="InterPro" id="IPR051581">
    <property type="entry name" value="Ca-bind"/>
</dbReference>
<dbReference type="PROSITE" id="PS00018">
    <property type="entry name" value="EF_HAND_1"/>
    <property type="match status" value="2"/>
</dbReference>
<evidence type="ECO:0000256" key="3">
    <source>
        <dbReference type="ARBA" id="ARBA00022837"/>
    </source>
</evidence>
<keyword evidence="2" id="KW-0677">Repeat</keyword>
<keyword evidence="5" id="KW-1185">Reference proteome</keyword>
<reference evidence="6" key="1">
    <citation type="submission" date="2025-08" db="UniProtKB">
        <authorList>
            <consortium name="RefSeq"/>
        </authorList>
    </citation>
    <scope>IDENTIFICATION</scope>
    <source>
        <tissue evidence="6">Testes</tissue>
    </source>
</reference>
<evidence type="ECO:0000313" key="6">
    <source>
        <dbReference type="RefSeq" id="XP_002739710.1"/>
    </source>
</evidence>
<proteinExistence type="predicted"/>
<feature type="domain" description="EF-hand" evidence="4">
    <location>
        <begin position="65"/>
        <end position="100"/>
    </location>
</feature>
<sequence>VFRIMDDDRSKTLNMEEFKKGIHDYGLQLTEGEINEVFRRFDKDGNGTIDFNEFLLTIRPAMSQSRIDIIDKAFCKMDKTGDGVITVDDLKGVYDVSKHPKYINGEWSRDQVFAIFLNNFDSPNEKDGKVTKEEFQNYYSGVSASIDEDSYFILMMRTAWKL</sequence>
<dbReference type="Pfam" id="PF13202">
    <property type="entry name" value="EF-hand_5"/>
    <property type="match status" value="1"/>
</dbReference>
<accession>A0ABM0GXS0</accession>